<dbReference type="EMBL" id="QBMC01000142">
    <property type="protein sequence ID" value="PZO12674.1"/>
    <property type="molecule type" value="Genomic_DNA"/>
</dbReference>
<dbReference type="AlphaFoldDB" id="A0A2W4TYB5"/>
<comment type="caution">
    <text evidence="1">The sequence shown here is derived from an EMBL/GenBank/DDBJ whole genome shotgun (WGS) entry which is preliminary data.</text>
</comment>
<proteinExistence type="predicted"/>
<dbReference type="Proteomes" id="UP000249354">
    <property type="component" value="Unassembled WGS sequence"/>
</dbReference>
<reference evidence="1 2" key="2">
    <citation type="submission" date="2018-06" db="EMBL/GenBank/DDBJ databases">
        <title>Metagenomic assembly of (sub)arctic Cyanobacteria and their associated microbiome from non-axenic cultures.</title>
        <authorList>
            <person name="Baurain D."/>
        </authorList>
    </citation>
    <scope>NUCLEOTIDE SEQUENCE [LARGE SCALE GENOMIC DNA]</scope>
    <source>
        <strain evidence="1">ULC129bin1</strain>
    </source>
</reference>
<sequence length="93" mass="10461">MIEVSLAGAIALAKDGKNLPAATEQFEAILAQVRTESPTGAMLLRQLWQEYVSIQRSATFWENMSDAEKGLSEKMAESNVQLQRNYMRLVQEQ</sequence>
<protein>
    <submittedName>
        <fullName evidence="1">Uncharacterized protein</fullName>
    </submittedName>
</protein>
<evidence type="ECO:0000313" key="2">
    <source>
        <dbReference type="Proteomes" id="UP000249354"/>
    </source>
</evidence>
<organism evidence="1 2">
    <name type="scientific">Leptolyngbya foveolarum</name>
    <dbReference type="NCBI Taxonomy" id="47253"/>
    <lineage>
        <taxon>Bacteria</taxon>
        <taxon>Bacillati</taxon>
        <taxon>Cyanobacteriota</taxon>
        <taxon>Cyanophyceae</taxon>
        <taxon>Leptolyngbyales</taxon>
        <taxon>Leptolyngbyaceae</taxon>
        <taxon>Leptolyngbya group</taxon>
        <taxon>Leptolyngbya</taxon>
    </lineage>
</organism>
<reference evidence="2" key="1">
    <citation type="submission" date="2018-04" db="EMBL/GenBank/DDBJ databases">
        <authorList>
            <person name="Cornet L."/>
        </authorList>
    </citation>
    <scope>NUCLEOTIDE SEQUENCE [LARGE SCALE GENOMIC DNA]</scope>
</reference>
<name>A0A2W4TYB5_9CYAN</name>
<accession>A0A2W4TYB5</accession>
<evidence type="ECO:0000313" key="1">
    <source>
        <dbReference type="EMBL" id="PZO12674.1"/>
    </source>
</evidence>
<gene>
    <name evidence="1" type="ORF">DCF25_17240</name>
</gene>